<dbReference type="InterPro" id="IPR000415">
    <property type="entry name" value="Nitroreductase-like"/>
</dbReference>
<evidence type="ECO:0000313" key="1">
    <source>
        <dbReference type="EMBL" id="GHH06517.1"/>
    </source>
</evidence>
<sequence>MSAAAVLGAHRWTAEETRILVRAAHWAPRRWLAGEWPLEIRGDGVDLVERPGDDHRGRHLACGALLVHLDVAMRALGWLPEIEFSPGDADPRRIARITAAGRKRPGAGDLALFGAMSGRASCPSHGAPILSLDEEPADGVRVKSLSPRQIRSLPRIGGAVARTIAPPGDDPEDTWSAFLVTSVSEARHHLLRAGQVAQRLRLLATESGLRCSTVTEPFDPPKVRVSLFGLTGLPGIPQLAVGVHHARRR</sequence>
<keyword evidence="2" id="KW-1185">Reference proteome</keyword>
<comment type="caution">
    <text evidence="1">The sequence shown here is derived from an EMBL/GenBank/DDBJ whole genome shotgun (WGS) entry which is preliminary data.</text>
</comment>
<reference evidence="2" key="1">
    <citation type="journal article" date="2019" name="Int. J. Syst. Evol. Microbiol.">
        <title>The Global Catalogue of Microorganisms (GCM) 10K type strain sequencing project: providing services to taxonomists for standard genome sequencing and annotation.</title>
        <authorList>
            <consortium name="The Broad Institute Genomics Platform"/>
            <consortium name="The Broad Institute Genome Sequencing Center for Infectious Disease"/>
            <person name="Wu L."/>
            <person name="Ma J."/>
        </authorList>
    </citation>
    <scope>NUCLEOTIDE SEQUENCE [LARGE SCALE GENOMIC DNA]</scope>
    <source>
        <strain evidence="2">CGMCC 4.7683</strain>
    </source>
</reference>
<organism evidence="1 2">
    <name type="scientific">Amycolatopsis oliviviridis</name>
    <dbReference type="NCBI Taxonomy" id="1471590"/>
    <lineage>
        <taxon>Bacteria</taxon>
        <taxon>Bacillati</taxon>
        <taxon>Actinomycetota</taxon>
        <taxon>Actinomycetes</taxon>
        <taxon>Pseudonocardiales</taxon>
        <taxon>Pseudonocardiaceae</taxon>
        <taxon>Amycolatopsis</taxon>
    </lineage>
</organism>
<accession>A0ABQ3L8I6</accession>
<proteinExistence type="predicted"/>
<dbReference type="Proteomes" id="UP000635387">
    <property type="component" value="Unassembled WGS sequence"/>
</dbReference>
<dbReference type="EMBL" id="BNAY01000001">
    <property type="protein sequence ID" value="GHH06517.1"/>
    <property type="molecule type" value="Genomic_DNA"/>
</dbReference>
<dbReference type="RefSeq" id="WP_191252484.1">
    <property type="nucleotide sequence ID" value="NZ_BNAY01000001.1"/>
</dbReference>
<gene>
    <name evidence="1" type="ORF">GCM10017790_11960</name>
</gene>
<name>A0ABQ3L8I6_9PSEU</name>
<dbReference type="Gene3D" id="3.40.109.10">
    <property type="entry name" value="NADH Oxidase"/>
    <property type="match status" value="1"/>
</dbReference>
<evidence type="ECO:0000313" key="2">
    <source>
        <dbReference type="Proteomes" id="UP000635387"/>
    </source>
</evidence>
<protein>
    <submittedName>
        <fullName evidence="1">Uncharacterized protein</fullName>
    </submittedName>
</protein>